<dbReference type="EMBL" id="AMQN01011607">
    <property type="status" value="NOT_ANNOTATED_CDS"/>
    <property type="molecule type" value="Genomic_DNA"/>
</dbReference>
<dbReference type="InterPro" id="IPR005828">
    <property type="entry name" value="MFS_sugar_transport-like"/>
</dbReference>
<keyword evidence="4 5" id="KW-0472">Membrane</keyword>
<feature type="transmembrane region" description="Helical" evidence="5">
    <location>
        <begin position="367"/>
        <end position="388"/>
    </location>
</feature>
<evidence type="ECO:0000256" key="4">
    <source>
        <dbReference type="ARBA" id="ARBA00023136"/>
    </source>
</evidence>
<dbReference type="EnsemblMetazoa" id="CapteT115175">
    <property type="protein sequence ID" value="CapteP115175"/>
    <property type="gene ID" value="CapteG115175"/>
</dbReference>
<keyword evidence="9" id="KW-1185">Reference proteome</keyword>
<evidence type="ECO:0000313" key="9">
    <source>
        <dbReference type="Proteomes" id="UP000014760"/>
    </source>
</evidence>
<feature type="transmembrane region" description="Helical" evidence="5">
    <location>
        <begin position="134"/>
        <end position="154"/>
    </location>
</feature>
<feature type="transmembrane region" description="Helical" evidence="5">
    <location>
        <begin position="166"/>
        <end position="185"/>
    </location>
</feature>
<dbReference type="HOGENOM" id="CLU_001265_33_4_1"/>
<feature type="transmembrane region" description="Helical" evidence="5">
    <location>
        <begin position="17"/>
        <end position="34"/>
    </location>
</feature>
<feature type="transmembrane region" description="Helical" evidence="5">
    <location>
        <begin position="395"/>
        <end position="418"/>
    </location>
</feature>
<feature type="transmembrane region" description="Helical" evidence="5">
    <location>
        <begin position="225"/>
        <end position="243"/>
    </location>
</feature>
<organism evidence="7">
    <name type="scientific">Capitella teleta</name>
    <name type="common">Polychaete worm</name>
    <dbReference type="NCBI Taxonomy" id="283909"/>
    <lineage>
        <taxon>Eukaryota</taxon>
        <taxon>Metazoa</taxon>
        <taxon>Spiralia</taxon>
        <taxon>Lophotrochozoa</taxon>
        <taxon>Annelida</taxon>
        <taxon>Polychaeta</taxon>
        <taxon>Sedentaria</taxon>
        <taxon>Scolecida</taxon>
        <taxon>Capitellidae</taxon>
        <taxon>Capitella</taxon>
    </lineage>
</organism>
<feature type="transmembrane region" description="Helical" evidence="5">
    <location>
        <begin position="481"/>
        <end position="504"/>
    </location>
</feature>
<protein>
    <recommendedName>
        <fullName evidence="6">Major facilitator superfamily (MFS) profile domain-containing protein</fullName>
    </recommendedName>
</protein>
<evidence type="ECO:0000256" key="5">
    <source>
        <dbReference type="SAM" id="Phobius"/>
    </source>
</evidence>
<feature type="transmembrane region" description="Helical" evidence="5">
    <location>
        <begin position="455"/>
        <end position="475"/>
    </location>
</feature>
<dbReference type="Pfam" id="PF00083">
    <property type="entry name" value="Sugar_tr"/>
    <property type="match status" value="1"/>
</dbReference>
<dbReference type="OrthoDB" id="5141738at2759"/>
<keyword evidence="2 5" id="KW-0812">Transmembrane</keyword>
<dbReference type="FunCoup" id="R7TWQ7">
    <property type="interactions" value="48"/>
</dbReference>
<feature type="domain" description="Major facilitator superfamily (MFS) profile" evidence="6">
    <location>
        <begin position="78"/>
        <end position="509"/>
    </location>
</feature>
<evidence type="ECO:0000259" key="6">
    <source>
        <dbReference type="PROSITE" id="PS50850"/>
    </source>
</evidence>
<reference evidence="8" key="3">
    <citation type="submission" date="2015-06" db="UniProtKB">
        <authorList>
            <consortium name="EnsemblMetazoa"/>
        </authorList>
    </citation>
    <scope>IDENTIFICATION</scope>
</reference>
<dbReference type="PANTHER" id="PTHR24064">
    <property type="entry name" value="SOLUTE CARRIER FAMILY 22 MEMBER"/>
    <property type="match status" value="1"/>
</dbReference>
<reference evidence="9" key="1">
    <citation type="submission" date="2012-12" db="EMBL/GenBank/DDBJ databases">
        <authorList>
            <person name="Hellsten U."/>
            <person name="Grimwood J."/>
            <person name="Chapman J.A."/>
            <person name="Shapiro H."/>
            <person name="Aerts A."/>
            <person name="Otillar R.P."/>
            <person name="Terry A.Y."/>
            <person name="Boore J.L."/>
            <person name="Simakov O."/>
            <person name="Marletaz F."/>
            <person name="Cho S.-J."/>
            <person name="Edsinger-Gonzales E."/>
            <person name="Havlak P."/>
            <person name="Kuo D.-H."/>
            <person name="Larsson T."/>
            <person name="Lv J."/>
            <person name="Arendt D."/>
            <person name="Savage R."/>
            <person name="Osoegawa K."/>
            <person name="de Jong P."/>
            <person name="Lindberg D.R."/>
            <person name="Seaver E.C."/>
            <person name="Weisblat D.A."/>
            <person name="Putnam N.H."/>
            <person name="Grigoriev I.V."/>
            <person name="Rokhsar D.S."/>
        </authorList>
    </citation>
    <scope>NUCLEOTIDE SEQUENCE</scope>
    <source>
        <strain evidence="9">I ESC-2004</strain>
    </source>
</reference>
<dbReference type="STRING" id="283909.R7TWQ7"/>
<reference evidence="7 9" key="2">
    <citation type="journal article" date="2013" name="Nature">
        <title>Insights into bilaterian evolution from three spiralian genomes.</title>
        <authorList>
            <person name="Simakov O."/>
            <person name="Marletaz F."/>
            <person name="Cho S.J."/>
            <person name="Edsinger-Gonzales E."/>
            <person name="Havlak P."/>
            <person name="Hellsten U."/>
            <person name="Kuo D.H."/>
            <person name="Larsson T."/>
            <person name="Lv J."/>
            <person name="Arendt D."/>
            <person name="Savage R."/>
            <person name="Osoegawa K."/>
            <person name="de Jong P."/>
            <person name="Grimwood J."/>
            <person name="Chapman J.A."/>
            <person name="Shapiro H."/>
            <person name="Aerts A."/>
            <person name="Otillar R.P."/>
            <person name="Terry A.Y."/>
            <person name="Boore J.L."/>
            <person name="Grigoriev I.V."/>
            <person name="Lindberg D.R."/>
            <person name="Seaver E.C."/>
            <person name="Weisblat D.A."/>
            <person name="Putnam N.H."/>
            <person name="Rokhsar D.S."/>
        </authorList>
    </citation>
    <scope>NUCLEOTIDE SEQUENCE</scope>
    <source>
        <strain evidence="7 9">I ESC-2004</strain>
    </source>
</reference>
<dbReference type="PROSITE" id="PS50850">
    <property type="entry name" value="MFS"/>
    <property type="match status" value="1"/>
</dbReference>
<dbReference type="InterPro" id="IPR036259">
    <property type="entry name" value="MFS_trans_sf"/>
</dbReference>
<accession>R7TWQ7</accession>
<dbReference type="AlphaFoldDB" id="R7TWQ7"/>
<comment type="subcellular location">
    <subcellularLocation>
        <location evidence="1">Membrane</location>
        <topology evidence="1">Multi-pass membrane protein</topology>
    </subcellularLocation>
</comment>
<dbReference type="GO" id="GO:0016020">
    <property type="term" value="C:membrane"/>
    <property type="evidence" value="ECO:0007669"/>
    <property type="project" value="UniProtKB-SubCell"/>
</dbReference>
<dbReference type="EMBL" id="KB308980">
    <property type="protein sequence ID" value="ELT95861.1"/>
    <property type="molecule type" value="Genomic_DNA"/>
</dbReference>
<dbReference type="OMA" id="VCAFHAM"/>
<dbReference type="Proteomes" id="UP000014760">
    <property type="component" value="Unassembled WGS sequence"/>
</dbReference>
<evidence type="ECO:0000256" key="1">
    <source>
        <dbReference type="ARBA" id="ARBA00004141"/>
    </source>
</evidence>
<sequence length="524" mass="57921">MVDFDHMLSSVRGSGKFQIIVSLLIGIAVMPSGMQNLANVFLVGLPVYACDVIGGTFEQSENFLSAIHPPIKGSAGCHLHDVNYSSLYLAWDGNSTVEIENIGQMRQCDRWVYSDEPYGRTTVMEWNLVCSNGWLRALASSVYMLGFLVGAIGFGSLADRIGRKKGFLISIVFMIVSGSIASFVPNFWVHIFTRLITGAASAGLFTSGFVLVMEIMVTEYRTLTGLLYQCWFALGYMTMGWIACALRDYSWTSLTISVYPAIFLSYYWIIGESPRWLLLRNRHAEAEKELSRIAKWNGVHLKEGALQEEEREDQDFVRLDRTYTIVDLLRTPNMRKKSLNIFFNWFVNSFVYYGLSMSSADLIGSPYLNFFFSGLAEFPGIFLAIIAVDRFGRRWPLAILMGGGGVACLITCFIPHQLRVVTTVFSMLGKVGISGSFAVIYVYSAELFPTVVRNTGVGAGSMSARVGGLLAPFVAELGKLVWTPLPLIIFGGLALAGGLLALVLPETMNQDLPDTLEEGELFKG</sequence>
<feature type="transmembrane region" description="Helical" evidence="5">
    <location>
        <begin position="424"/>
        <end position="443"/>
    </location>
</feature>
<feature type="transmembrane region" description="Helical" evidence="5">
    <location>
        <begin position="338"/>
        <end position="355"/>
    </location>
</feature>
<dbReference type="GO" id="GO:0022857">
    <property type="term" value="F:transmembrane transporter activity"/>
    <property type="evidence" value="ECO:0007669"/>
    <property type="project" value="InterPro"/>
</dbReference>
<evidence type="ECO:0000256" key="2">
    <source>
        <dbReference type="ARBA" id="ARBA00022692"/>
    </source>
</evidence>
<dbReference type="CDD" id="cd17317">
    <property type="entry name" value="MFS_SLC22"/>
    <property type="match status" value="1"/>
</dbReference>
<name>R7TWQ7_CAPTE</name>
<evidence type="ECO:0000313" key="7">
    <source>
        <dbReference type="EMBL" id="ELT95861.1"/>
    </source>
</evidence>
<evidence type="ECO:0000313" key="8">
    <source>
        <dbReference type="EnsemblMetazoa" id="CapteP115175"/>
    </source>
</evidence>
<gene>
    <name evidence="7" type="ORF">CAPTEDRAFT_115175</name>
</gene>
<dbReference type="Gene3D" id="1.20.1250.20">
    <property type="entry name" value="MFS general substrate transporter like domains"/>
    <property type="match status" value="1"/>
</dbReference>
<keyword evidence="3 5" id="KW-1133">Transmembrane helix</keyword>
<proteinExistence type="predicted"/>
<feature type="transmembrane region" description="Helical" evidence="5">
    <location>
        <begin position="249"/>
        <end position="270"/>
    </location>
</feature>
<dbReference type="InterPro" id="IPR020846">
    <property type="entry name" value="MFS_dom"/>
</dbReference>
<evidence type="ECO:0000256" key="3">
    <source>
        <dbReference type="ARBA" id="ARBA00022989"/>
    </source>
</evidence>
<feature type="transmembrane region" description="Helical" evidence="5">
    <location>
        <begin position="191"/>
        <end position="213"/>
    </location>
</feature>
<dbReference type="SUPFAM" id="SSF103473">
    <property type="entry name" value="MFS general substrate transporter"/>
    <property type="match status" value="1"/>
</dbReference>